<dbReference type="EMBL" id="CM001376">
    <property type="protein sequence ID" value="EHM13577.1"/>
    <property type="molecule type" value="Genomic_DNA"/>
</dbReference>
<gene>
    <name evidence="1" type="ORF">JonanDRAFT_1211</name>
</gene>
<dbReference type="STRING" id="885272.JonanDRAFT_1211"/>
<organism evidence="1 2">
    <name type="scientific">Jonquetella anthropi DSM 22815</name>
    <dbReference type="NCBI Taxonomy" id="885272"/>
    <lineage>
        <taxon>Bacteria</taxon>
        <taxon>Thermotogati</taxon>
        <taxon>Synergistota</taxon>
        <taxon>Synergistia</taxon>
        <taxon>Synergistales</taxon>
        <taxon>Dethiosulfovibrionaceae</taxon>
        <taxon>Jonquetella</taxon>
    </lineage>
</organism>
<dbReference type="OrthoDB" id="9779889at2"/>
<protein>
    <submittedName>
        <fullName evidence="1">Uncharacterized protein</fullName>
    </submittedName>
</protein>
<dbReference type="eggNOG" id="ENOG5032X6G">
    <property type="taxonomic scope" value="Bacteria"/>
</dbReference>
<dbReference type="HOGENOM" id="CLU_1862499_0_0_0"/>
<evidence type="ECO:0000313" key="1">
    <source>
        <dbReference type="EMBL" id="EHM13577.1"/>
    </source>
</evidence>
<evidence type="ECO:0000313" key="2">
    <source>
        <dbReference type="Proteomes" id="UP000003806"/>
    </source>
</evidence>
<dbReference type="Gene3D" id="2.10.230.10">
    <property type="entry name" value="Heat shock protein DnaJ, cysteine-rich domain"/>
    <property type="match status" value="1"/>
</dbReference>
<sequence>MTRSDSLERQVHGVQFDPETMKIKICKKCKGVGFGQDLTGNRFKCSECGGTGRIIVKTLKNELGLDELGPNLSFDDETMKVRICRSCGGLGTLRWGSDERSCEDCGGSGRVIEQKIVTEYQLNEVEGLENPDGPREV</sequence>
<dbReference type="AlphaFoldDB" id="H0ULT6"/>
<dbReference type="RefSeq" id="WP_008521669.1">
    <property type="nucleotide sequence ID" value="NZ_CM001376.1"/>
</dbReference>
<reference evidence="1 2" key="1">
    <citation type="submission" date="2011-11" db="EMBL/GenBank/DDBJ databases">
        <title>The Noncontiguous Finished genome of Jonquetella anthropi DSM 22815.</title>
        <authorList>
            <consortium name="US DOE Joint Genome Institute (JGI-PGF)"/>
            <person name="Lucas S."/>
            <person name="Copeland A."/>
            <person name="Lapidus A."/>
            <person name="Glavina del Rio T."/>
            <person name="Dalin E."/>
            <person name="Tice H."/>
            <person name="Bruce D."/>
            <person name="Goodwin L."/>
            <person name="Pitluck S."/>
            <person name="Peters L."/>
            <person name="Mikhailova N."/>
            <person name="Held B."/>
            <person name="Kyrpides N."/>
            <person name="Mavromatis K."/>
            <person name="Ivanova N."/>
            <person name="Markowitz V."/>
            <person name="Cheng J.-F."/>
            <person name="Hugenholtz P."/>
            <person name="Woyke T."/>
            <person name="Wu D."/>
            <person name="Gronow S."/>
            <person name="Wellnitz S."/>
            <person name="Brambilla E."/>
            <person name="Klenk H.-P."/>
            <person name="Eisen J.A."/>
        </authorList>
    </citation>
    <scope>NUCLEOTIDE SEQUENCE [LARGE SCALE GENOMIC DNA]</scope>
    <source>
        <strain evidence="1 2">DSM 22815</strain>
    </source>
</reference>
<accession>H0ULT6</accession>
<keyword evidence="2" id="KW-1185">Reference proteome</keyword>
<dbReference type="Gene3D" id="2.60.260.20">
    <property type="entry name" value="Urease metallochaperone UreE, N-terminal domain"/>
    <property type="match status" value="1"/>
</dbReference>
<dbReference type="InterPro" id="IPR036410">
    <property type="entry name" value="HSP_DnaJ_Cys-rich_dom_sf"/>
</dbReference>
<proteinExistence type="predicted"/>
<name>H0ULT6_9BACT</name>
<dbReference type="SUPFAM" id="SSF57938">
    <property type="entry name" value="DnaJ/Hsp40 cysteine-rich domain"/>
    <property type="match status" value="2"/>
</dbReference>
<dbReference type="Proteomes" id="UP000003806">
    <property type="component" value="Chromosome"/>
</dbReference>